<evidence type="ECO:0000256" key="3">
    <source>
        <dbReference type="ARBA" id="ARBA00012438"/>
    </source>
</evidence>
<evidence type="ECO:0000256" key="15">
    <source>
        <dbReference type="SAM" id="Phobius"/>
    </source>
</evidence>
<dbReference type="PROSITE" id="PS50109">
    <property type="entry name" value="HIS_KIN"/>
    <property type="match status" value="1"/>
</dbReference>
<dbReference type="InterPro" id="IPR036890">
    <property type="entry name" value="HATPase_C_sf"/>
</dbReference>
<dbReference type="PROSITE" id="PS50885">
    <property type="entry name" value="HAMP"/>
    <property type="match status" value="1"/>
</dbReference>
<dbReference type="InterPro" id="IPR003660">
    <property type="entry name" value="HAMP_dom"/>
</dbReference>
<keyword evidence="10 18" id="KW-0418">Kinase</keyword>
<gene>
    <name evidence="18" type="ORF">SAMN05444370_10111</name>
</gene>
<keyword evidence="12 15" id="KW-1133">Transmembrane helix</keyword>
<evidence type="ECO:0000256" key="2">
    <source>
        <dbReference type="ARBA" id="ARBA00004429"/>
    </source>
</evidence>
<keyword evidence="14 15" id="KW-0472">Membrane</keyword>
<dbReference type="Pfam" id="PF00512">
    <property type="entry name" value="HisKA"/>
    <property type="match status" value="1"/>
</dbReference>
<evidence type="ECO:0000259" key="16">
    <source>
        <dbReference type="PROSITE" id="PS50109"/>
    </source>
</evidence>
<dbReference type="SMART" id="SM00388">
    <property type="entry name" value="HisKA"/>
    <property type="match status" value="1"/>
</dbReference>
<dbReference type="Pfam" id="PF02518">
    <property type="entry name" value="HATPase_c"/>
    <property type="match status" value="1"/>
</dbReference>
<evidence type="ECO:0000313" key="18">
    <source>
        <dbReference type="EMBL" id="SDZ72990.1"/>
    </source>
</evidence>
<dbReference type="EC" id="2.7.13.3" evidence="3"/>
<dbReference type="CDD" id="cd00082">
    <property type="entry name" value="HisKA"/>
    <property type="match status" value="1"/>
</dbReference>
<evidence type="ECO:0000256" key="6">
    <source>
        <dbReference type="ARBA" id="ARBA00022553"/>
    </source>
</evidence>
<dbReference type="SMART" id="SM00387">
    <property type="entry name" value="HATPase_c"/>
    <property type="match status" value="1"/>
</dbReference>
<protein>
    <recommendedName>
        <fullName evidence="3">histidine kinase</fullName>
        <ecNumber evidence="3">2.7.13.3</ecNumber>
    </recommendedName>
</protein>
<reference evidence="18 19" key="1">
    <citation type="submission" date="2016-10" db="EMBL/GenBank/DDBJ databases">
        <authorList>
            <person name="de Groot N.N."/>
        </authorList>
    </citation>
    <scope>NUCLEOTIDE SEQUENCE [LARGE SCALE GENOMIC DNA]</scope>
    <source>
        <strain evidence="18 19">DSM 15345</strain>
    </source>
</reference>
<dbReference type="Gene3D" id="3.30.565.10">
    <property type="entry name" value="Histidine kinase-like ATPase, C-terminal domain"/>
    <property type="match status" value="1"/>
</dbReference>
<feature type="transmembrane region" description="Helical" evidence="15">
    <location>
        <begin position="158"/>
        <end position="177"/>
    </location>
</feature>
<keyword evidence="9" id="KW-0547">Nucleotide-binding</keyword>
<dbReference type="SUPFAM" id="SSF55874">
    <property type="entry name" value="ATPase domain of HSP90 chaperone/DNA topoisomerase II/histidine kinase"/>
    <property type="match status" value="1"/>
</dbReference>
<dbReference type="InterPro" id="IPR004358">
    <property type="entry name" value="Sig_transdc_His_kin-like_C"/>
</dbReference>
<dbReference type="EMBL" id="FNQM01000001">
    <property type="protein sequence ID" value="SDZ72990.1"/>
    <property type="molecule type" value="Genomic_DNA"/>
</dbReference>
<proteinExistence type="predicted"/>
<evidence type="ECO:0000256" key="10">
    <source>
        <dbReference type="ARBA" id="ARBA00022777"/>
    </source>
</evidence>
<evidence type="ECO:0000313" key="19">
    <source>
        <dbReference type="Proteomes" id="UP000198703"/>
    </source>
</evidence>
<evidence type="ECO:0000256" key="11">
    <source>
        <dbReference type="ARBA" id="ARBA00022840"/>
    </source>
</evidence>
<comment type="subcellular location">
    <subcellularLocation>
        <location evidence="2">Cell inner membrane</location>
        <topology evidence="2">Multi-pass membrane protein</topology>
    </subcellularLocation>
</comment>
<feature type="domain" description="Histidine kinase" evidence="16">
    <location>
        <begin position="237"/>
        <end position="446"/>
    </location>
</feature>
<dbReference type="InterPro" id="IPR036097">
    <property type="entry name" value="HisK_dim/P_sf"/>
</dbReference>
<dbReference type="SUPFAM" id="SSF47384">
    <property type="entry name" value="Homodimeric domain of signal transducing histidine kinase"/>
    <property type="match status" value="1"/>
</dbReference>
<dbReference type="Gene3D" id="1.10.287.130">
    <property type="match status" value="1"/>
</dbReference>
<keyword evidence="13" id="KW-0902">Two-component regulatory system</keyword>
<dbReference type="OrthoDB" id="9804645at2"/>
<evidence type="ECO:0000259" key="17">
    <source>
        <dbReference type="PROSITE" id="PS50885"/>
    </source>
</evidence>
<dbReference type="InterPro" id="IPR005467">
    <property type="entry name" value="His_kinase_dom"/>
</dbReference>
<keyword evidence="7" id="KW-0808">Transferase</keyword>
<evidence type="ECO:0000256" key="12">
    <source>
        <dbReference type="ARBA" id="ARBA00022989"/>
    </source>
</evidence>
<keyword evidence="4" id="KW-1003">Cell membrane</keyword>
<dbReference type="GO" id="GO:0005524">
    <property type="term" value="F:ATP binding"/>
    <property type="evidence" value="ECO:0007669"/>
    <property type="project" value="UniProtKB-KW"/>
</dbReference>
<keyword evidence="5" id="KW-0997">Cell inner membrane</keyword>
<dbReference type="GO" id="GO:0000155">
    <property type="term" value="F:phosphorelay sensor kinase activity"/>
    <property type="evidence" value="ECO:0007669"/>
    <property type="project" value="InterPro"/>
</dbReference>
<evidence type="ECO:0000256" key="9">
    <source>
        <dbReference type="ARBA" id="ARBA00022741"/>
    </source>
</evidence>
<evidence type="ECO:0000256" key="5">
    <source>
        <dbReference type="ARBA" id="ARBA00022519"/>
    </source>
</evidence>
<dbReference type="AlphaFoldDB" id="A0A1H3VE32"/>
<sequence>MKRYLPRGLFGRALLILLVPVILVQAVGAAAIVQRYYDGVTRQLATAVAADINYVVARVERAEGEAAAAEAAEEAAEALGLSITLDPGEIVAVDALRQFYDVTGGVLEEALKAGVRRPITVDLLSLDKHAIVAAQTDKGVIRAEIDRGRLNPSNPHQIFVWMAASSVVLVTVAALFLRNQVRPIKALAAAAEAFGKGRAAAFHPAGAEEVRRAGAAFLDMRGRIERQIESRTLMLSGVSHDLRTPLTRMKLALELMDDESERADLAQDVAQMERMIDAFLDFVRGEAGEATVRTDPVALAEEVAAAARRGGGEVALRAEIDTPERTTAELRPETLRRALANLVQNAVDYGGRAEITVRMTRRWLDIDVEDAGPGIPAAQRELAMRPFTRLDAARNQNVCAAAGGAGGGVGLGLSIASEAARSHGGGLILDVSPRLGGLRARLRLPR</sequence>
<dbReference type="Proteomes" id="UP000198703">
    <property type="component" value="Unassembled WGS sequence"/>
</dbReference>
<keyword evidence="11" id="KW-0067">ATP-binding</keyword>
<dbReference type="PANTHER" id="PTHR44936:SF5">
    <property type="entry name" value="SENSOR HISTIDINE KINASE ENVZ"/>
    <property type="match status" value="1"/>
</dbReference>
<dbReference type="InterPro" id="IPR003661">
    <property type="entry name" value="HisK_dim/P_dom"/>
</dbReference>
<comment type="catalytic activity">
    <reaction evidence="1">
        <text>ATP + protein L-histidine = ADP + protein N-phospho-L-histidine.</text>
        <dbReference type="EC" id="2.7.13.3"/>
    </reaction>
</comment>
<name>A0A1H3VE32_9RHOB</name>
<evidence type="ECO:0000256" key="14">
    <source>
        <dbReference type="ARBA" id="ARBA00023136"/>
    </source>
</evidence>
<dbReference type="CDD" id="cd00075">
    <property type="entry name" value="HATPase"/>
    <property type="match status" value="1"/>
</dbReference>
<dbReference type="PANTHER" id="PTHR44936">
    <property type="entry name" value="SENSOR PROTEIN CREC"/>
    <property type="match status" value="1"/>
</dbReference>
<evidence type="ECO:0000256" key="13">
    <source>
        <dbReference type="ARBA" id="ARBA00023012"/>
    </source>
</evidence>
<organism evidence="18 19">
    <name type="scientific">Rubrimonas cliftonensis</name>
    <dbReference type="NCBI Taxonomy" id="89524"/>
    <lineage>
        <taxon>Bacteria</taxon>
        <taxon>Pseudomonadati</taxon>
        <taxon>Pseudomonadota</taxon>
        <taxon>Alphaproteobacteria</taxon>
        <taxon>Rhodobacterales</taxon>
        <taxon>Paracoccaceae</taxon>
        <taxon>Rubrimonas</taxon>
    </lineage>
</organism>
<dbReference type="STRING" id="89524.SAMN05444370_10111"/>
<dbReference type="PRINTS" id="PR00344">
    <property type="entry name" value="BCTRLSENSOR"/>
</dbReference>
<keyword evidence="19" id="KW-1185">Reference proteome</keyword>
<dbReference type="GO" id="GO:0005886">
    <property type="term" value="C:plasma membrane"/>
    <property type="evidence" value="ECO:0007669"/>
    <property type="project" value="UniProtKB-SubCell"/>
</dbReference>
<keyword evidence="8 15" id="KW-0812">Transmembrane</keyword>
<keyword evidence="6" id="KW-0597">Phosphoprotein</keyword>
<evidence type="ECO:0000256" key="4">
    <source>
        <dbReference type="ARBA" id="ARBA00022475"/>
    </source>
</evidence>
<dbReference type="InterPro" id="IPR050980">
    <property type="entry name" value="2C_sensor_his_kinase"/>
</dbReference>
<accession>A0A1H3VE32</accession>
<evidence type="ECO:0000256" key="1">
    <source>
        <dbReference type="ARBA" id="ARBA00000085"/>
    </source>
</evidence>
<dbReference type="InterPro" id="IPR003594">
    <property type="entry name" value="HATPase_dom"/>
</dbReference>
<dbReference type="RefSeq" id="WP_093247457.1">
    <property type="nucleotide sequence ID" value="NZ_FNQM01000001.1"/>
</dbReference>
<feature type="domain" description="HAMP" evidence="17">
    <location>
        <begin position="178"/>
        <end position="229"/>
    </location>
</feature>
<evidence type="ECO:0000256" key="7">
    <source>
        <dbReference type="ARBA" id="ARBA00022679"/>
    </source>
</evidence>
<evidence type="ECO:0000256" key="8">
    <source>
        <dbReference type="ARBA" id="ARBA00022692"/>
    </source>
</evidence>